<comment type="caution">
    <text evidence="1">The sequence shown here is derived from an EMBL/GenBank/DDBJ whole genome shotgun (WGS) entry which is preliminary data.</text>
</comment>
<dbReference type="EMBL" id="VSRR010000382">
    <property type="protein sequence ID" value="MPC14830.1"/>
    <property type="molecule type" value="Genomic_DNA"/>
</dbReference>
<protein>
    <submittedName>
        <fullName evidence="1">Uncharacterized protein</fullName>
    </submittedName>
</protein>
<evidence type="ECO:0000313" key="2">
    <source>
        <dbReference type="Proteomes" id="UP000324222"/>
    </source>
</evidence>
<organism evidence="1 2">
    <name type="scientific">Portunus trituberculatus</name>
    <name type="common">Swimming crab</name>
    <name type="synonym">Neptunus trituberculatus</name>
    <dbReference type="NCBI Taxonomy" id="210409"/>
    <lineage>
        <taxon>Eukaryota</taxon>
        <taxon>Metazoa</taxon>
        <taxon>Ecdysozoa</taxon>
        <taxon>Arthropoda</taxon>
        <taxon>Crustacea</taxon>
        <taxon>Multicrustacea</taxon>
        <taxon>Malacostraca</taxon>
        <taxon>Eumalacostraca</taxon>
        <taxon>Eucarida</taxon>
        <taxon>Decapoda</taxon>
        <taxon>Pleocyemata</taxon>
        <taxon>Brachyura</taxon>
        <taxon>Eubrachyura</taxon>
        <taxon>Portunoidea</taxon>
        <taxon>Portunidae</taxon>
        <taxon>Portuninae</taxon>
        <taxon>Portunus</taxon>
    </lineage>
</organism>
<name>A0A5B7CZF8_PORTR</name>
<dbReference type="Proteomes" id="UP000324222">
    <property type="component" value="Unassembled WGS sequence"/>
</dbReference>
<reference evidence="1 2" key="1">
    <citation type="submission" date="2019-05" db="EMBL/GenBank/DDBJ databases">
        <title>Another draft genome of Portunus trituberculatus and its Hox gene families provides insights of decapod evolution.</title>
        <authorList>
            <person name="Jeong J.-H."/>
            <person name="Song I."/>
            <person name="Kim S."/>
            <person name="Choi T."/>
            <person name="Kim D."/>
            <person name="Ryu S."/>
            <person name="Kim W."/>
        </authorList>
    </citation>
    <scope>NUCLEOTIDE SEQUENCE [LARGE SCALE GENOMIC DNA]</scope>
    <source>
        <tissue evidence="1">Muscle</tissue>
    </source>
</reference>
<evidence type="ECO:0000313" key="1">
    <source>
        <dbReference type="EMBL" id="MPC14830.1"/>
    </source>
</evidence>
<gene>
    <name evidence="1" type="ORF">E2C01_007606</name>
</gene>
<accession>A0A5B7CZF8</accession>
<proteinExistence type="predicted"/>
<keyword evidence="2" id="KW-1185">Reference proteome</keyword>
<sequence>MLEAVEGMAWEGVAMEDSDTCEDNLLPCAAQDLQVTEHPAVDCEHLLQWPWVGGLGSKGVVNGENGNSNAGCPLSKEYLGTVLQYFRVSQSPLG</sequence>
<dbReference type="AlphaFoldDB" id="A0A5B7CZF8"/>